<name>T1KLB4_TETUR</name>
<dbReference type="HOGENOM" id="CLU_3336190_0_0_1"/>
<reference evidence="2" key="1">
    <citation type="submission" date="2011-08" db="EMBL/GenBank/DDBJ databases">
        <authorList>
            <person name="Rombauts S."/>
        </authorList>
    </citation>
    <scope>NUCLEOTIDE SEQUENCE</scope>
    <source>
        <strain evidence="2">London</strain>
    </source>
</reference>
<dbReference type="Proteomes" id="UP000015104">
    <property type="component" value="Unassembled WGS sequence"/>
</dbReference>
<sequence length="38" mass="4610">MIFYPNFWDSTINLIKLGFLLKELVETFDWDLLIQGIY</sequence>
<evidence type="ECO:0000313" key="1">
    <source>
        <dbReference type="EnsemblMetazoa" id="tetur14g01840.1"/>
    </source>
</evidence>
<dbReference type="EnsemblMetazoa" id="tetur14g01840.1">
    <property type="protein sequence ID" value="tetur14g01840.1"/>
    <property type="gene ID" value="tetur14g01840"/>
</dbReference>
<dbReference type="EMBL" id="CAEY01000211">
    <property type="status" value="NOT_ANNOTATED_CDS"/>
    <property type="molecule type" value="Genomic_DNA"/>
</dbReference>
<dbReference type="AlphaFoldDB" id="T1KLB4"/>
<evidence type="ECO:0000313" key="2">
    <source>
        <dbReference type="Proteomes" id="UP000015104"/>
    </source>
</evidence>
<reference evidence="1" key="2">
    <citation type="submission" date="2015-06" db="UniProtKB">
        <authorList>
            <consortium name="EnsemblMetazoa"/>
        </authorList>
    </citation>
    <scope>IDENTIFICATION</scope>
</reference>
<organism evidence="1 2">
    <name type="scientific">Tetranychus urticae</name>
    <name type="common">Two-spotted spider mite</name>
    <dbReference type="NCBI Taxonomy" id="32264"/>
    <lineage>
        <taxon>Eukaryota</taxon>
        <taxon>Metazoa</taxon>
        <taxon>Ecdysozoa</taxon>
        <taxon>Arthropoda</taxon>
        <taxon>Chelicerata</taxon>
        <taxon>Arachnida</taxon>
        <taxon>Acari</taxon>
        <taxon>Acariformes</taxon>
        <taxon>Trombidiformes</taxon>
        <taxon>Prostigmata</taxon>
        <taxon>Eleutherengona</taxon>
        <taxon>Raphignathae</taxon>
        <taxon>Tetranychoidea</taxon>
        <taxon>Tetranychidae</taxon>
        <taxon>Tetranychus</taxon>
    </lineage>
</organism>
<protein>
    <submittedName>
        <fullName evidence="1">Uncharacterized protein</fullName>
    </submittedName>
</protein>
<proteinExistence type="predicted"/>
<keyword evidence="2" id="KW-1185">Reference proteome</keyword>
<accession>T1KLB4</accession>